<name>A0A6A4X2D6_AMPAM</name>
<dbReference type="InterPro" id="IPR031311">
    <property type="entry name" value="CHIT_BIND_RR_consensus"/>
</dbReference>
<sequence>MKPFLLLVVLLVVACLFTVVSAGTRALHVRPRDNAERYKTHSFAYGVSHGATHFQQEQRGNEEGDQEGTYRVALPDGRVQTVRYLADHEDGFKAEVTFEGEAKYPPPSHYGEQISDSDGESDSDDDSDSDSDESGDDSADSSDDDSDDDSEDDSEDEAGEADPNEVSGFAGRLSKTPRYGYVPVYAYRPIGSKRTPGYSRKQSYGNK</sequence>
<dbReference type="Proteomes" id="UP000440578">
    <property type="component" value="Unassembled WGS sequence"/>
</dbReference>
<evidence type="ECO:0000313" key="5">
    <source>
        <dbReference type="EMBL" id="KAF0309068.1"/>
    </source>
</evidence>
<dbReference type="AlphaFoldDB" id="A0A6A4X2D6"/>
<accession>A0A6A4X2D6</accession>
<organism evidence="5 6">
    <name type="scientific">Amphibalanus amphitrite</name>
    <name type="common">Striped barnacle</name>
    <name type="synonym">Balanus amphitrite</name>
    <dbReference type="NCBI Taxonomy" id="1232801"/>
    <lineage>
        <taxon>Eukaryota</taxon>
        <taxon>Metazoa</taxon>
        <taxon>Ecdysozoa</taxon>
        <taxon>Arthropoda</taxon>
        <taxon>Crustacea</taxon>
        <taxon>Multicrustacea</taxon>
        <taxon>Cirripedia</taxon>
        <taxon>Thoracica</taxon>
        <taxon>Thoracicalcarea</taxon>
        <taxon>Balanomorpha</taxon>
        <taxon>Balanoidea</taxon>
        <taxon>Balanidae</taxon>
        <taxon>Amphibalaninae</taxon>
        <taxon>Amphibalanus</taxon>
    </lineage>
</organism>
<keyword evidence="1 2" id="KW-0193">Cuticle</keyword>
<dbReference type="Pfam" id="PF00379">
    <property type="entry name" value="Chitin_bind_4"/>
    <property type="match status" value="1"/>
</dbReference>
<proteinExistence type="predicted"/>
<protein>
    <submittedName>
        <fullName evidence="5">Uncharacterized protein</fullName>
    </submittedName>
</protein>
<comment type="caution">
    <text evidence="5">The sequence shown here is derived from an EMBL/GenBank/DDBJ whole genome shotgun (WGS) entry which is preliminary data.</text>
</comment>
<dbReference type="GO" id="GO:0005615">
    <property type="term" value="C:extracellular space"/>
    <property type="evidence" value="ECO:0007669"/>
    <property type="project" value="TreeGrafter"/>
</dbReference>
<dbReference type="GO" id="GO:0042302">
    <property type="term" value="F:structural constituent of cuticle"/>
    <property type="evidence" value="ECO:0007669"/>
    <property type="project" value="UniProtKB-UniRule"/>
</dbReference>
<gene>
    <name evidence="5" type="ORF">FJT64_019771</name>
</gene>
<dbReference type="OrthoDB" id="6418165at2759"/>
<evidence type="ECO:0000256" key="3">
    <source>
        <dbReference type="SAM" id="MobiDB-lite"/>
    </source>
</evidence>
<dbReference type="PROSITE" id="PS00233">
    <property type="entry name" value="CHIT_BIND_RR_1"/>
    <property type="match status" value="1"/>
</dbReference>
<keyword evidence="4" id="KW-0732">Signal</keyword>
<evidence type="ECO:0000256" key="2">
    <source>
        <dbReference type="PROSITE-ProRule" id="PRU00497"/>
    </source>
</evidence>
<evidence type="ECO:0000313" key="6">
    <source>
        <dbReference type="Proteomes" id="UP000440578"/>
    </source>
</evidence>
<feature type="compositionally biased region" description="Acidic residues" evidence="3">
    <location>
        <begin position="115"/>
        <end position="163"/>
    </location>
</feature>
<reference evidence="5 6" key="1">
    <citation type="submission" date="2019-07" db="EMBL/GenBank/DDBJ databases">
        <title>Draft genome assembly of a fouling barnacle, Amphibalanus amphitrite (Darwin, 1854): The first reference genome for Thecostraca.</title>
        <authorList>
            <person name="Kim W."/>
        </authorList>
    </citation>
    <scope>NUCLEOTIDE SEQUENCE [LARGE SCALE GENOMIC DNA]</scope>
    <source>
        <strain evidence="5">SNU_AA5</strain>
        <tissue evidence="5">Soma without cirri and trophi</tissue>
    </source>
</reference>
<feature type="signal peptide" evidence="4">
    <location>
        <begin position="1"/>
        <end position="22"/>
    </location>
</feature>
<dbReference type="PANTHER" id="PTHR12236">
    <property type="entry name" value="STRUCTURAL CONTITUENT OF CUTICLE"/>
    <property type="match status" value="1"/>
</dbReference>
<feature type="chain" id="PRO_5025489152" evidence="4">
    <location>
        <begin position="23"/>
        <end position="207"/>
    </location>
</feature>
<dbReference type="InterPro" id="IPR051217">
    <property type="entry name" value="Insect_Cuticle_Struc_Prot"/>
</dbReference>
<dbReference type="PROSITE" id="PS51155">
    <property type="entry name" value="CHIT_BIND_RR_2"/>
    <property type="match status" value="1"/>
</dbReference>
<dbReference type="PANTHER" id="PTHR12236:SF79">
    <property type="entry name" value="CUTICULAR PROTEIN 50CB-RELATED"/>
    <property type="match status" value="1"/>
</dbReference>
<keyword evidence="6" id="KW-1185">Reference proteome</keyword>
<feature type="region of interest" description="Disordered" evidence="3">
    <location>
        <begin position="99"/>
        <end position="207"/>
    </location>
</feature>
<dbReference type="PROSITE" id="PS51257">
    <property type="entry name" value="PROKAR_LIPOPROTEIN"/>
    <property type="match status" value="1"/>
</dbReference>
<dbReference type="InterPro" id="IPR000618">
    <property type="entry name" value="Insect_cuticle"/>
</dbReference>
<dbReference type="EMBL" id="VIIS01000439">
    <property type="protein sequence ID" value="KAF0309068.1"/>
    <property type="molecule type" value="Genomic_DNA"/>
</dbReference>
<evidence type="ECO:0000256" key="1">
    <source>
        <dbReference type="ARBA" id="ARBA00022460"/>
    </source>
</evidence>
<evidence type="ECO:0000256" key="4">
    <source>
        <dbReference type="SAM" id="SignalP"/>
    </source>
</evidence>
<dbReference type="GO" id="GO:0031012">
    <property type="term" value="C:extracellular matrix"/>
    <property type="evidence" value="ECO:0007669"/>
    <property type="project" value="TreeGrafter"/>
</dbReference>